<evidence type="ECO:0000256" key="1">
    <source>
        <dbReference type="ARBA" id="ARBA00004229"/>
    </source>
</evidence>
<dbReference type="PANTHER" id="PTHR46132">
    <property type="entry name" value="DIGALACTOSYLDIACYLGLYCEROL SYNTHASE 2, CHLOROPLASTIC"/>
    <property type="match status" value="1"/>
</dbReference>
<dbReference type="GO" id="GO:0046481">
    <property type="term" value="F:digalactosyldiacylglycerol synthase activity"/>
    <property type="evidence" value="ECO:0007669"/>
    <property type="project" value="InterPro"/>
</dbReference>
<proteinExistence type="inferred from homology"/>
<dbReference type="InterPro" id="IPR044525">
    <property type="entry name" value="DGDG1/2"/>
</dbReference>
<reference evidence="8" key="1">
    <citation type="submission" date="2019-05" db="EMBL/GenBank/DDBJ databases">
        <title>The de novo reference genome and transcriptome assemblies of the wild tomato species Solanum chilense.</title>
        <authorList>
            <person name="Stam R."/>
            <person name="Nosenko T."/>
            <person name="Hoerger A.C."/>
            <person name="Stephan W."/>
            <person name="Seidel M.A."/>
            <person name="Kuhn J.M.M."/>
            <person name="Haberer G."/>
            <person name="Tellier A."/>
        </authorList>
    </citation>
    <scope>NUCLEOTIDE SEQUENCE</scope>
    <source>
        <tissue evidence="8">Mature leaves</tissue>
    </source>
</reference>
<evidence type="ECO:0000256" key="5">
    <source>
        <dbReference type="ARBA" id="ARBA00022640"/>
    </source>
</evidence>
<name>A0A6N2BFN3_SOLCI</name>
<protein>
    <submittedName>
        <fullName evidence="8">Uncharacterized protein</fullName>
    </submittedName>
</protein>
<evidence type="ECO:0000256" key="2">
    <source>
        <dbReference type="ARBA" id="ARBA00004370"/>
    </source>
</evidence>
<dbReference type="AlphaFoldDB" id="A0A6N2BFN3"/>
<sequence length="64" mass="7023">MASLPSITGTAVDLLFRAAHLARSEKQNAMLLVPWLFLQRKAAYNTAGDTSQFIPSRDADVAKF</sequence>
<comment type="subcellular location">
    <subcellularLocation>
        <location evidence="2">Membrane</location>
    </subcellularLocation>
    <subcellularLocation>
        <location evidence="1">Plastid</location>
        <location evidence="1">Chloroplast</location>
    </subcellularLocation>
</comment>
<evidence type="ECO:0000313" key="8">
    <source>
        <dbReference type="EMBL" id="TMW91909.1"/>
    </source>
</evidence>
<evidence type="ECO:0000256" key="4">
    <source>
        <dbReference type="ARBA" id="ARBA00022528"/>
    </source>
</evidence>
<evidence type="ECO:0000256" key="3">
    <source>
        <dbReference type="ARBA" id="ARBA00009481"/>
    </source>
</evidence>
<evidence type="ECO:0000256" key="7">
    <source>
        <dbReference type="ARBA" id="ARBA00023136"/>
    </source>
</evidence>
<keyword evidence="6" id="KW-0808">Transferase</keyword>
<dbReference type="PANTHER" id="PTHR46132:SF8">
    <property type="entry name" value="DIGALACTOSYLDIACYLGLYCEROL SYNTHASE"/>
    <property type="match status" value="1"/>
</dbReference>
<evidence type="ECO:0000256" key="6">
    <source>
        <dbReference type="ARBA" id="ARBA00022679"/>
    </source>
</evidence>
<keyword evidence="4" id="KW-0150">Chloroplast</keyword>
<keyword evidence="5" id="KW-0934">Plastid</keyword>
<dbReference type="GO" id="GO:0009707">
    <property type="term" value="C:chloroplast outer membrane"/>
    <property type="evidence" value="ECO:0007669"/>
    <property type="project" value="TreeGrafter"/>
</dbReference>
<dbReference type="GO" id="GO:0019375">
    <property type="term" value="P:galactolipid biosynthetic process"/>
    <property type="evidence" value="ECO:0007669"/>
    <property type="project" value="TreeGrafter"/>
</dbReference>
<comment type="similarity">
    <text evidence="3">Belongs to the glycosyltransferase group 1 family. Glycosyltransferase 4 subfamily.</text>
</comment>
<organism evidence="8">
    <name type="scientific">Solanum chilense</name>
    <name type="common">Tomato</name>
    <name type="synonym">Lycopersicon chilense</name>
    <dbReference type="NCBI Taxonomy" id="4083"/>
    <lineage>
        <taxon>Eukaryota</taxon>
        <taxon>Viridiplantae</taxon>
        <taxon>Streptophyta</taxon>
        <taxon>Embryophyta</taxon>
        <taxon>Tracheophyta</taxon>
        <taxon>Spermatophyta</taxon>
        <taxon>Magnoliopsida</taxon>
        <taxon>eudicotyledons</taxon>
        <taxon>Gunneridae</taxon>
        <taxon>Pentapetalae</taxon>
        <taxon>asterids</taxon>
        <taxon>lamiids</taxon>
        <taxon>Solanales</taxon>
        <taxon>Solanaceae</taxon>
        <taxon>Solanoideae</taxon>
        <taxon>Solaneae</taxon>
        <taxon>Solanum</taxon>
        <taxon>Solanum subgen. Lycopersicon</taxon>
    </lineage>
</organism>
<gene>
    <name evidence="8" type="ORF">EJD97_013757</name>
</gene>
<keyword evidence="7" id="KW-0472">Membrane</keyword>
<dbReference type="EMBL" id="RXGB01003530">
    <property type="protein sequence ID" value="TMW91909.1"/>
    <property type="molecule type" value="Genomic_DNA"/>
</dbReference>
<accession>A0A6N2BFN3</accession>
<comment type="caution">
    <text evidence="8">The sequence shown here is derived from an EMBL/GenBank/DDBJ whole genome shotgun (WGS) entry which is preliminary data.</text>
</comment>